<keyword evidence="4" id="KW-1185">Reference proteome</keyword>
<dbReference type="OrthoDB" id="8210690at2"/>
<proteinExistence type="predicted"/>
<feature type="compositionally biased region" description="Basic and acidic residues" evidence="1">
    <location>
        <begin position="311"/>
        <end position="324"/>
    </location>
</feature>
<evidence type="ECO:0000313" key="3">
    <source>
        <dbReference type="EMBL" id="ADY61570.1"/>
    </source>
</evidence>
<dbReference type="SUPFAM" id="SSF53335">
    <property type="entry name" value="S-adenosyl-L-methionine-dependent methyltransferases"/>
    <property type="match status" value="1"/>
</dbReference>
<dbReference type="Pfam" id="PF08241">
    <property type="entry name" value="Methyltransf_11"/>
    <property type="match status" value="1"/>
</dbReference>
<dbReference type="EMBL" id="CP002546">
    <property type="protein sequence ID" value="ADY61570.1"/>
    <property type="molecule type" value="Genomic_DNA"/>
</dbReference>
<feature type="region of interest" description="Disordered" evidence="1">
    <location>
        <begin position="307"/>
        <end position="334"/>
    </location>
</feature>
<dbReference type="AlphaFoldDB" id="F0SFW3"/>
<dbReference type="eggNOG" id="COG2226">
    <property type="taxonomic scope" value="Bacteria"/>
</dbReference>
<gene>
    <name evidence="3" type="ordered locus">Plabr_3993</name>
</gene>
<keyword evidence="3" id="KW-0489">Methyltransferase</keyword>
<dbReference type="RefSeq" id="WP_013630287.1">
    <property type="nucleotide sequence ID" value="NC_015174.1"/>
</dbReference>
<keyword evidence="3" id="KW-0808">Transferase</keyword>
<dbReference type="GO" id="GO:0008757">
    <property type="term" value="F:S-adenosylmethionine-dependent methyltransferase activity"/>
    <property type="evidence" value="ECO:0007669"/>
    <property type="project" value="InterPro"/>
</dbReference>
<reference evidence="4" key="1">
    <citation type="submission" date="2011-02" db="EMBL/GenBank/DDBJ databases">
        <title>The complete genome of Planctomyces brasiliensis DSM 5305.</title>
        <authorList>
            <person name="Lucas S."/>
            <person name="Copeland A."/>
            <person name="Lapidus A."/>
            <person name="Bruce D."/>
            <person name="Goodwin L."/>
            <person name="Pitluck S."/>
            <person name="Kyrpides N."/>
            <person name="Mavromatis K."/>
            <person name="Pagani I."/>
            <person name="Ivanova N."/>
            <person name="Ovchinnikova G."/>
            <person name="Lu M."/>
            <person name="Detter J.C."/>
            <person name="Han C."/>
            <person name="Land M."/>
            <person name="Hauser L."/>
            <person name="Markowitz V."/>
            <person name="Cheng J.-F."/>
            <person name="Hugenholtz P."/>
            <person name="Woyke T."/>
            <person name="Wu D."/>
            <person name="Tindall B."/>
            <person name="Pomrenke H.G."/>
            <person name="Brambilla E."/>
            <person name="Klenk H.-P."/>
            <person name="Eisen J.A."/>
        </authorList>
    </citation>
    <scope>NUCLEOTIDE SEQUENCE [LARGE SCALE GENOMIC DNA]</scope>
    <source>
        <strain evidence="4">ATCC 49424 / DSM 5305 / JCM 21570 / IAM 15109 / NBRC 103401 / IFAM 1448</strain>
    </source>
</reference>
<dbReference type="InterPro" id="IPR013216">
    <property type="entry name" value="Methyltransf_11"/>
</dbReference>
<dbReference type="HOGENOM" id="CLU_079070_0_0_0"/>
<dbReference type="Gene3D" id="3.40.50.150">
    <property type="entry name" value="Vaccinia Virus protein VP39"/>
    <property type="match status" value="1"/>
</dbReference>
<evidence type="ECO:0000313" key="4">
    <source>
        <dbReference type="Proteomes" id="UP000006860"/>
    </source>
</evidence>
<evidence type="ECO:0000259" key="2">
    <source>
        <dbReference type="Pfam" id="PF08241"/>
    </source>
</evidence>
<name>F0SFW3_RUBBR</name>
<dbReference type="GO" id="GO:0032259">
    <property type="term" value="P:methylation"/>
    <property type="evidence" value="ECO:0007669"/>
    <property type="project" value="UniProtKB-KW"/>
</dbReference>
<sequence length="334" mass="37557">MWWKCKAMVLRKMSRLPGGRSAYLTAQKLLGTNRVAPRRDLTKAAELLDCIRDVGASLVNASVYEIGTGWHPFTPLAFFLAGAKEIITVDVNPWLSLRTAREAVAATGEHLDWFADRIGQDCEQIRERYSRIAQTATSQDELLASFGCRYIYPGDACQSGLADNSVQFVISSNVLEHIPGDILQQIFRESRRILSPGGLAVHRFNPGDHYANGDGSITNGNFLQFSEKDWQRYGGGLAYHNRLRSPQFAELFRETGLEQELFETRIDERTLKALEAGELQVHADYQRFSNEELAIDYVWYVGQKPETSTRSAEKCRSETTDQHSAEALQTVSEA</sequence>
<accession>F0SFW3</accession>
<dbReference type="KEGG" id="pbs:Plabr_3993"/>
<evidence type="ECO:0000256" key="1">
    <source>
        <dbReference type="SAM" id="MobiDB-lite"/>
    </source>
</evidence>
<dbReference type="CDD" id="cd02440">
    <property type="entry name" value="AdoMet_MTases"/>
    <property type="match status" value="1"/>
</dbReference>
<dbReference type="InterPro" id="IPR029063">
    <property type="entry name" value="SAM-dependent_MTases_sf"/>
</dbReference>
<organism evidence="3 4">
    <name type="scientific">Rubinisphaera brasiliensis (strain ATCC 49424 / DSM 5305 / JCM 21570 / IAM 15109 / NBRC 103401 / IFAM 1448)</name>
    <name type="common">Planctomyces brasiliensis</name>
    <dbReference type="NCBI Taxonomy" id="756272"/>
    <lineage>
        <taxon>Bacteria</taxon>
        <taxon>Pseudomonadati</taxon>
        <taxon>Planctomycetota</taxon>
        <taxon>Planctomycetia</taxon>
        <taxon>Planctomycetales</taxon>
        <taxon>Planctomycetaceae</taxon>
        <taxon>Rubinisphaera</taxon>
    </lineage>
</organism>
<feature type="domain" description="Methyltransferase type 11" evidence="2">
    <location>
        <begin position="134"/>
        <end position="201"/>
    </location>
</feature>
<dbReference type="Proteomes" id="UP000006860">
    <property type="component" value="Chromosome"/>
</dbReference>
<protein>
    <submittedName>
        <fullName evidence="3">Methyltransferase type 11</fullName>
    </submittedName>
</protein>